<name>A0A067JNW0_JATCU</name>
<keyword evidence="1" id="KW-1133">Transmembrane helix</keyword>
<keyword evidence="1" id="KW-0472">Membrane</keyword>
<accession>A0A067JNW0</accession>
<evidence type="ECO:0000256" key="1">
    <source>
        <dbReference type="SAM" id="Phobius"/>
    </source>
</evidence>
<proteinExistence type="predicted"/>
<dbReference type="Proteomes" id="UP000027138">
    <property type="component" value="Unassembled WGS sequence"/>
</dbReference>
<organism evidence="2 3">
    <name type="scientific">Jatropha curcas</name>
    <name type="common">Barbados nut</name>
    <dbReference type="NCBI Taxonomy" id="180498"/>
    <lineage>
        <taxon>Eukaryota</taxon>
        <taxon>Viridiplantae</taxon>
        <taxon>Streptophyta</taxon>
        <taxon>Embryophyta</taxon>
        <taxon>Tracheophyta</taxon>
        <taxon>Spermatophyta</taxon>
        <taxon>Magnoliopsida</taxon>
        <taxon>eudicotyledons</taxon>
        <taxon>Gunneridae</taxon>
        <taxon>Pentapetalae</taxon>
        <taxon>rosids</taxon>
        <taxon>fabids</taxon>
        <taxon>Malpighiales</taxon>
        <taxon>Euphorbiaceae</taxon>
        <taxon>Crotonoideae</taxon>
        <taxon>Jatropheae</taxon>
        <taxon>Jatropha</taxon>
    </lineage>
</organism>
<dbReference type="AlphaFoldDB" id="A0A067JNW0"/>
<feature type="transmembrane region" description="Helical" evidence="1">
    <location>
        <begin position="30"/>
        <end position="56"/>
    </location>
</feature>
<evidence type="ECO:0000313" key="2">
    <source>
        <dbReference type="EMBL" id="KDP25666.1"/>
    </source>
</evidence>
<dbReference type="EMBL" id="KK914992">
    <property type="protein sequence ID" value="KDP25666.1"/>
    <property type="molecule type" value="Genomic_DNA"/>
</dbReference>
<protein>
    <submittedName>
        <fullName evidence="2">Uncharacterized protein</fullName>
    </submittedName>
</protein>
<keyword evidence="3" id="KW-1185">Reference proteome</keyword>
<evidence type="ECO:0000313" key="3">
    <source>
        <dbReference type="Proteomes" id="UP000027138"/>
    </source>
</evidence>
<sequence length="154" mass="16953">MPHSPLTHFLCASSQSTGDITGTQSRSRHLLLLFFLSFSSFLSFLLIFCVSAFLAIDSCSRARHHQFEQRHRAPPVLLAVARRCSTSALTALCFRPGEHSICRATALPSLQRASDHQGRVCQASSRRLRFSLPLPVGSGHLLALPAHVALIWHA</sequence>
<keyword evidence="1" id="KW-0812">Transmembrane</keyword>
<reference evidence="2 3" key="1">
    <citation type="journal article" date="2014" name="PLoS ONE">
        <title>Global Analysis of Gene Expression Profiles in Physic Nut (Jatropha curcas L.) Seedlings Exposed to Salt Stress.</title>
        <authorList>
            <person name="Zhang L."/>
            <person name="Zhang C."/>
            <person name="Wu P."/>
            <person name="Chen Y."/>
            <person name="Li M."/>
            <person name="Jiang H."/>
            <person name="Wu G."/>
        </authorList>
    </citation>
    <scope>NUCLEOTIDE SEQUENCE [LARGE SCALE GENOMIC DNA]</scope>
    <source>
        <strain evidence="3">cv. GZQX0401</strain>
        <tissue evidence="2">Young leaves</tissue>
    </source>
</reference>
<gene>
    <name evidence="2" type="ORF">JCGZ_24179</name>
</gene>